<dbReference type="KEGG" id="dpl:KGM_201369"/>
<dbReference type="InterPro" id="IPR009635">
    <property type="entry name" value="NPDC1"/>
</dbReference>
<sequence>MRTLLALIATVLACALARPLVPSEDTPPVRPGQARNHGPPKYISDYILPRLLLPRFEGYDESLNPVPPESEVDHLEVDMDIMDGVPMQETELSPYYYGYVPRWIPESRRVYMKNILADSTNSKFTTREPSNDYFKSIYRHISSKPELSAIDTESKNFALSPLNKNYYINKVTSVAPTQEIDVSENQNLNVIEQRKTRQNPNWSKQKSLIAENLDRLRTGLNKATHCGAFRLHECSWTAMTTHHLEDSLRVYPLSYIKKERTTFFMSLIQNIVIQQKAITQEDVEGTDSPKHIHVLETPPADPAESIYGVALIAAAGLAFTMAFVGLAFGWYTLSKKAKAAADVDYPAYGVTGPTVDASGDRKLAQSAHMYHYQHQKQQIIAMERNGMEQRNGSVSDPESEEENEEGDYTVYECPGFATTGDMEVKNPLFKEDSTPANAAIPAKLEPAKSQPKE</sequence>
<dbReference type="GO" id="GO:0016020">
    <property type="term" value="C:membrane"/>
    <property type="evidence" value="ECO:0007669"/>
    <property type="project" value="InterPro"/>
</dbReference>
<dbReference type="AlphaFoldDB" id="A0A212FHH4"/>
<accession>A0A212FHH4</accession>
<gene>
    <name evidence="4" type="ORF">KGM_201369</name>
</gene>
<keyword evidence="2" id="KW-0812">Transmembrane</keyword>
<evidence type="ECO:0000256" key="2">
    <source>
        <dbReference type="SAM" id="Phobius"/>
    </source>
</evidence>
<proteinExistence type="predicted"/>
<feature type="signal peptide" evidence="3">
    <location>
        <begin position="1"/>
        <end position="17"/>
    </location>
</feature>
<keyword evidence="2" id="KW-0472">Membrane</keyword>
<dbReference type="EMBL" id="AGBW02008503">
    <property type="protein sequence ID" value="OWR53179.1"/>
    <property type="molecule type" value="Genomic_DNA"/>
</dbReference>
<organism evidence="4 5">
    <name type="scientific">Danaus plexippus plexippus</name>
    <dbReference type="NCBI Taxonomy" id="278856"/>
    <lineage>
        <taxon>Eukaryota</taxon>
        <taxon>Metazoa</taxon>
        <taxon>Ecdysozoa</taxon>
        <taxon>Arthropoda</taxon>
        <taxon>Hexapoda</taxon>
        <taxon>Insecta</taxon>
        <taxon>Pterygota</taxon>
        <taxon>Neoptera</taxon>
        <taxon>Endopterygota</taxon>
        <taxon>Lepidoptera</taxon>
        <taxon>Glossata</taxon>
        <taxon>Ditrysia</taxon>
        <taxon>Papilionoidea</taxon>
        <taxon>Nymphalidae</taxon>
        <taxon>Danainae</taxon>
        <taxon>Danaini</taxon>
        <taxon>Danaina</taxon>
        <taxon>Danaus</taxon>
        <taxon>Danaus</taxon>
    </lineage>
</organism>
<protein>
    <submittedName>
        <fullName evidence="4">Npdc-1</fullName>
    </submittedName>
</protein>
<feature type="transmembrane region" description="Helical" evidence="2">
    <location>
        <begin position="306"/>
        <end position="331"/>
    </location>
</feature>
<name>A0A212FHH4_DANPL</name>
<keyword evidence="5" id="KW-1185">Reference proteome</keyword>
<comment type="caution">
    <text evidence="4">The sequence shown here is derived from an EMBL/GenBank/DDBJ whole genome shotgun (WGS) entry which is preliminary data.</text>
</comment>
<keyword evidence="2" id="KW-1133">Transmembrane helix</keyword>
<dbReference type="Pfam" id="PF06809">
    <property type="entry name" value="NPDC1"/>
    <property type="match status" value="1"/>
</dbReference>
<feature type="region of interest" description="Disordered" evidence="1">
    <location>
        <begin position="427"/>
        <end position="453"/>
    </location>
</feature>
<evidence type="ECO:0000256" key="1">
    <source>
        <dbReference type="SAM" id="MobiDB-lite"/>
    </source>
</evidence>
<feature type="compositionally biased region" description="Acidic residues" evidence="1">
    <location>
        <begin position="397"/>
        <end position="407"/>
    </location>
</feature>
<keyword evidence="3" id="KW-0732">Signal</keyword>
<dbReference type="eggNOG" id="KOG3884">
    <property type="taxonomic scope" value="Eukaryota"/>
</dbReference>
<evidence type="ECO:0000313" key="4">
    <source>
        <dbReference type="EMBL" id="OWR53179.1"/>
    </source>
</evidence>
<feature type="chain" id="PRO_5011967687" evidence="3">
    <location>
        <begin position="18"/>
        <end position="453"/>
    </location>
</feature>
<dbReference type="Proteomes" id="UP000007151">
    <property type="component" value="Unassembled WGS sequence"/>
</dbReference>
<feature type="region of interest" description="Disordered" evidence="1">
    <location>
        <begin position="387"/>
        <end position="407"/>
    </location>
</feature>
<evidence type="ECO:0000313" key="5">
    <source>
        <dbReference type="Proteomes" id="UP000007151"/>
    </source>
</evidence>
<dbReference type="InParanoid" id="A0A212FHH4"/>
<dbReference type="PANTHER" id="PTHR23352:SF2">
    <property type="entry name" value="NEURAL PROLIFERATION DIFFERENTIATION AND CONTROL PROTEIN 1"/>
    <property type="match status" value="1"/>
</dbReference>
<dbReference type="PANTHER" id="PTHR23352">
    <property type="entry name" value="NEURAL PROLIFERATION DIFFERENTIATION AND CONTROL PROTEIN-1 NPDC-1 PROTEIN"/>
    <property type="match status" value="1"/>
</dbReference>
<reference evidence="4 5" key="1">
    <citation type="journal article" date="2011" name="Cell">
        <title>The monarch butterfly genome yields insights into long-distance migration.</title>
        <authorList>
            <person name="Zhan S."/>
            <person name="Merlin C."/>
            <person name="Boore J.L."/>
            <person name="Reppert S.M."/>
        </authorList>
    </citation>
    <scope>NUCLEOTIDE SEQUENCE [LARGE SCALE GENOMIC DNA]</scope>
    <source>
        <strain evidence="4">F-2</strain>
    </source>
</reference>
<evidence type="ECO:0000256" key="3">
    <source>
        <dbReference type="SAM" id="SignalP"/>
    </source>
</evidence>